<evidence type="ECO:0000256" key="9">
    <source>
        <dbReference type="ARBA" id="ARBA00022741"/>
    </source>
</evidence>
<dbReference type="AlphaFoldDB" id="K6VM96"/>
<keyword evidence="10 15" id="KW-0067">ATP-binding</keyword>
<keyword evidence="7 15" id="KW-0436">Ligase</keyword>
<dbReference type="OrthoDB" id="9773087at2"/>
<dbReference type="HAMAP" id="MF_00158">
    <property type="entry name" value="PanC"/>
    <property type="match status" value="1"/>
</dbReference>
<proteinExistence type="inferred from homology"/>
<evidence type="ECO:0000256" key="13">
    <source>
        <dbReference type="ARBA" id="ARBA00055042"/>
    </source>
</evidence>
<dbReference type="GO" id="GO:0005524">
    <property type="term" value="F:ATP binding"/>
    <property type="evidence" value="ECO:0007669"/>
    <property type="project" value="UniProtKB-KW"/>
</dbReference>
<sequence>MQVVTTRAELATARARLRQVGLVPTMGYLHEGHLSLVRAARAQNEAVVVSIFVNPTQFGAGEDFETYPRDTERDLQLLADAGVDLVWMPQVHDVYPPGASTSVLVSGLTDVLEGAHRPGHFTGVATVVAILLNATRADRAYFGQKDAQQVLVVRRMVDDLAIPTTIVTVPTHREGDGLAMSSRNVYLDEQQRPHATVLVQALTAASRAWSGGERDADRLRAAMTHVLAAEPLAQPDYVSVADPQTLAELSTIDPARGALCSLAVRFGRTRLIDNVVLSAADQSAVDSPAEQPDGKARHT</sequence>
<feature type="binding site" evidence="15">
    <location>
        <position position="57"/>
    </location>
    <ligand>
        <name>beta-alanine</name>
        <dbReference type="ChEBI" id="CHEBI:57966"/>
    </ligand>
</feature>
<feature type="active site" description="Proton donor" evidence="15">
    <location>
        <position position="33"/>
    </location>
</feature>
<keyword evidence="6 15" id="KW-0963">Cytoplasm</keyword>
<evidence type="ECO:0000313" key="16">
    <source>
        <dbReference type="EMBL" id="GAB97318.1"/>
    </source>
</evidence>
<evidence type="ECO:0000256" key="5">
    <source>
        <dbReference type="ARBA" id="ARBA00014155"/>
    </source>
</evidence>
<reference evidence="16 17" key="1">
    <citation type="submission" date="2012-08" db="EMBL/GenBank/DDBJ databases">
        <title>Whole genome shotgun sequence of Kineosphaera limosa NBRC 100340.</title>
        <authorList>
            <person name="Yoshida I."/>
            <person name="Isaki S."/>
            <person name="Hosoyama A."/>
            <person name="Tsuchikane K."/>
            <person name="Katsumata H."/>
            <person name="Ando Y."/>
            <person name="Ohji S."/>
            <person name="Hamada M."/>
            <person name="Tamura T."/>
            <person name="Yamazoe A."/>
            <person name="Yamazaki S."/>
            <person name="Fujita N."/>
        </authorList>
    </citation>
    <scope>NUCLEOTIDE SEQUENCE [LARGE SCALE GENOMIC DNA]</scope>
    <source>
        <strain evidence="16 17">NBRC 100340</strain>
    </source>
</reference>
<dbReference type="NCBIfam" id="TIGR00018">
    <property type="entry name" value="panC"/>
    <property type="match status" value="1"/>
</dbReference>
<dbReference type="NCBIfam" id="TIGR00125">
    <property type="entry name" value="cyt_tran_rel"/>
    <property type="match status" value="1"/>
</dbReference>
<dbReference type="CDD" id="cd00560">
    <property type="entry name" value="PanC"/>
    <property type="match status" value="1"/>
</dbReference>
<evidence type="ECO:0000256" key="6">
    <source>
        <dbReference type="ARBA" id="ARBA00022490"/>
    </source>
</evidence>
<dbReference type="eggNOG" id="COG0414">
    <property type="taxonomic scope" value="Bacteria"/>
</dbReference>
<dbReference type="STRING" id="1184609.KILIM_064_00110"/>
<dbReference type="Proteomes" id="UP000008366">
    <property type="component" value="Unassembled WGS sequence"/>
</dbReference>
<comment type="function">
    <text evidence="13 15">Catalyzes the condensation of pantoate with beta-alanine in an ATP-dependent reaction via a pantoyl-adenylate intermediate.</text>
</comment>
<comment type="subcellular location">
    <subcellularLocation>
        <location evidence="1 15">Cytoplasm</location>
    </subcellularLocation>
</comment>
<evidence type="ECO:0000313" key="17">
    <source>
        <dbReference type="Proteomes" id="UP000008366"/>
    </source>
</evidence>
<dbReference type="RefSeq" id="WP_006593850.1">
    <property type="nucleotide sequence ID" value="NZ_BAHD01000064.1"/>
</dbReference>
<dbReference type="Gene3D" id="3.30.1300.10">
    <property type="entry name" value="Pantoate-beta-alanine ligase, C-terminal domain"/>
    <property type="match status" value="1"/>
</dbReference>
<comment type="subunit">
    <text evidence="15">Homodimer.</text>
</comment>
<dbReference type="Gene3D" id="3.40.50.620">
    <property type="entry name" value="HUPs"/>
    <property type="match status" value="1"/>
</dbReference>
<evidence type="ECO:0000256" key="4">
    <source>
        <dbReference type="ARBA" id="ARBA00012219"/>
    </source>
</evidence>
<dbReference type="SUPFAM" id="SSF52374">
    <property type="entry name" value="Nucleotidylyl transferase"/>
    <property type="match status" value="1"/>
</dbReference>
<evidence type="ECO:0000256" key="3">
    <source>
        <dbReference type="ARBA" id="ARBA00009256"/>
    </source>
</evidence>
<feature type="binding site" evidence="15">
    <location>
        <begin position="26"/>
        <end position="33"/>
    </location>
    <ligand>
        <name>ATP</name>
        <dbReference type="ChEBI" id="CHEBI:30616"/>
    </ligand>
</feature>
<dbReference type="Pfam" id="PF02569">
    <property type="entry name" value="Pantoate_ligase"/>
    <property type="match status" value="1"/>
</dbReference>
<dbReference type="GO" id="GO:0004592">
    <property type="term" value="F:pantoate-beta-alanine ligase activity"/>
    <property type="evidence" value="ECO:0007669"/>
    <property type="project" value="UniProtKB-UniRule"/>
</dbReference>
<feature type="binding site" evidence="15">
    <location>
        <begin position="143"/>
        <end position="146"/>
    </location>
    <ligand>
        <name>ATP</name>
        <dbReference type="ChEBI" id="CHEBI:30616"/>
    </ligand>
</feature>
<evidence type="ECO:0000256" key="11">
    <source>
        <dbReference type="ARBA" id="ARBA00032806"/>
    </source>
</evidence>
<keyword evidence="17" id="KW-1185">Reference proteome</keyword>
<dbReference type="GO" id="GO:0015940">
    <property type="term" value="P:pantothenate biosynthetic process"/>
    <property type="evidence" value="ECO:0007669"/>
    <property type="project" value="UniProtKB-UniRule"/>
</dbReference>
<dbReference type="PANTHER" id="PTHR21299">
    <property type="entry name" value="CYTIDYLATE KINASE/PANTOATE-BETA-ALANINE LIGASE"/>
    <property type="match status" value="1"/>
</dbReference>
<evidence type="ECO:0000256" key="14">
    <source>
        <dbReference type="ARBA" id="ARBA00077433"/>
    </source>
</evidence>
<evidence type="ECO:0000256" key="1">
    <source>
        <dbReference type="ARBA" id="ARBA00004496"/>
    </source>
</evidence>
<feature type="binding site" evidence="15">
    <location>
        <begin position="180"/>
        <end position="183"/>
    </location>
    <ligand>
        <name>ATP</name>
        <dbReference type="ChEBI" id="CHEBI:30616"/>
    </ligand>
</feature>
<dbReference type="EC" id="6.3.2.1" evidence="4 15"/>
<evidence type="ECO:0000256" key="15">
    <source>
        <dbReference type="HAMAP-Rule" id="MF_00158"/>
    </source>
</evidence>
<feature type="binding site" evidence="15">
    <location>
        <position position="57"/>
    </location>
    <ligand>
        <name>(R)-pantoate</name>
        <dbReference type="ChEBI" id="CHEBI:15980"/>
    </ligand>
</feature>
<evidence type="ECO:0000256" key="2">
    <source>
        <dbReference type="ARBA" id="ARBA00004990"/>
    </source>
</evidence>
<dbReference type="InterPro" id="IPR014729">
    <property type="entry name" value="Rossmann-like_a/b/a_fold"/>
</dbReference>
<comment type="catalytic activity">
    <reaction evidence="12 15">
        <text>(R)-pantoate + beta-alanine + ATP = (R)-pantothenate + AMP + diphosphate + H(+)</text>
        <dbReference type="Rhea" id="RHEA:10912"/>
        <dbReference type="ChEBI" id="CHEBI:15378"/>
        <dbReference type="ChEBI" id="CHEBI:15980"/>
        <dbReference type="ChEBI" id="CHEBI:29032"/>
        <dbReference type="ChEBI" id="CHEBI:30616"/>
        <dbReference type="ChEBI" id="CHEBI:33019"/>
        <dbReference type="ChEBI" id="CHEBI:57966"/>
        <dbReference type="ChEBI" id="CHEBI:456215"/>
        <dbReference type="EC" id="6.3.2.1"/>
    </reaction>
</comment>
<keyword evidence="8 15" id="KW-0566">Pantothenate biosynthesis</keyword>
<dbReference type="PANTHER" id="PTHR21299:SF1">
    <property type="entry name" value="PANTOATE--BETA-ALANINE LIGASE"/>
    <property type="match status" value="1"/>
</dbReference>
<comment type="miscellaneous">
    <text evidence="15">The reaction proceeds by a bi uni uni bi ping pong mechanism.</text>
</comment>
<evidence type="ECO:0000256" key="8">
    <source>
        <dbReference type="ARBA" id="ARBA00022655"/>
    </source>
</evidence>
<dbReference type="EMBL" id="BAHD01000064">
    <property type="protein sequence ID" value="GAB97318.1"/>
    <property type="molecule type" value="Genomic_DNA"/>
</dbReference>
<protein>
    <recommendedName>
        <fullName evidence="5 15">Pantothenate synthetase</fullName>
        <shortName evidence="15">PS</shortName>
        <ecNumber evidence="4 15">6.3.2.1</ecNumber>
    </recommendedName>
    <alternativeName>
        <fullName evidence="14 15">Pantoate--beta-alanine ligase</fullName>
    </alternativeName>
    <alternativeName>
        <fullName evidence="11 15">Pantoate-activating enzyme</fullName>
    </alternativeName>
</protein>
<evidence type="ECO:0000256" key="12">
    <source>
        <dbReference type="ARBA" id="ARBA00048258"/>
    </source>
</evidence>
<dbReference type="InterPro" id="IPR004821">
    <property type="entry name" value="Cyt_trans-like"/>
</dbReference>
<dbReference type="FunFam" id="3.40.50.620:FF:000114">
    <property type="entry name" value="Pantothenate synthetase"/>
    <property type="match status" value="1"/>
</dbReference>
<keyword evidence="9 15" id="KW-0547">Nucleotide-binding</keyword>
<name>K6VM96_9MICO</name>
<organism evidence="16 17">
    <name type="scientific">Kineosphaera limosa NBRC 100340</name>
    <dbReference type="NCBI Taxonomy" id="1184609"/>
    <lineage>
        <taxon>Bacteria</taxon>
        <taxon>Bacillati</taxon>
        <taxon>Actinomycetota</taxon>
        <taxon>Actinomycetes</taxon>
        <taxon>Micrococcales</taxon>
        <taxon>Dermatophilaceae</taxon>
        <taxon>Kineosphaera</taxon>
    </lineage>
</organism>
<feature type="binding site" evidence="15">
    <location>
        <position position="149"/>
    </location>
    <ligand>
        <name>(R)-pantoate</name>
        <dbReference type="ChEBI" id="CHEBI:15980"/>
    </ligand>
</feature>
<evidence type="ECO:0000256" key="10">
    <source>
        <dbReference type="ARBA" id="ARBA00022840"/>
    </source>
</evidence>
<comment type="similarity">
    <text evidence="3 15">Belongs to the pantothenate synthetase family.</text>
</comment>
<comment type="caution">
    <text evidence="16">The sequence shown here is derived from an EMBL/GenBank/DDBJ whole genome shotgun (WGS) entry which is preliminary data.</text>
</comment>
<dbReference type="GO" id="GO:0005829">
    <property type="term" value="C:cytosol"/>
    <property type="evidence" value="ECO:0007669"/>
    <property type="project" value="TreeGrafter"/>
</dbReference>
<comment type="caution">
    <text evidence="15">Lacks conserved residue(s) required for the propagation of feature annotation.</text>
</comment>
<gene>
    <name evidence="15 16" type="primary">panC</name>
    <name evidence="16" type="ORF">KILIM_064_00110</name>
</gene>
<accession>K6VM96</accession>
<dbReference type="UniPathway" id="UPA00028">
    <property type="reaction ID" value="UER00005"/>
</dbReference>
<evidence type="ECO:0000256" key="7">
    <source>
        <dbReference type="ARBA" id="ARBA00022598"/>
    </source>
</evidence>
<dbReference type="InterPro" id="IPR003721">
    <property type="entry name" value="Pantoate_ligase"/>
</dbReference>
<dbReference type="InterPro" id="IPR042176">
    <property type="entry name" value="Pantoate_ligase_C"/>
</dbReference>
<comment type="pathway">
    <text evidence="2 15">Cofactor biosynthesis; (R)-pantothenate biosynthesis; (R)-pantothenate from (R)-pantoate and beta-alanine: step 1/1.</text>
</comment>